<dbReference type="RefSeq" id="WP_158714740.1">
    <property type="nucleotide sequence ID" value="NZ_CP108036.1"/>
</dbReference>
<dbReference type="Proteomes" id="UP001432312">
    <property type="component" value="Chromosome"/>
</dbReference>
<sequence length="280" mass="30450">MATRDPDPPTGVVSATAAGARLVFVPSRLRELGVALGSSVLIPLWIAAPLLLAFLVVVLLTQSAVAWALFWIILGLTVLAVVGLIVGLMWVVPATMVRWIEFRPHDSATHLVIARFLRSSTVAAADLERIVVVERFRLGQRKSIKVVLHTGRGGEIACEPAFRAPVCLADTEGLLAWLTSRLGSDRAVVEYQKEIDQNFCCPDEWWTPSALAALWQVPVSAVDELADRHGIRNYRYTPRGAARDTVTVYHPGRAHEVAEQLRGERSLRPEAGSADAAPGA</sequence>
<evidence type="ECO:0000313" key="3">
    <source>
        <dbReference type="EMBL" id="WUN83449.1"/>
    </source>
</evidence>
<feature type="compositionally biased region" description="Basic and acidic residues" evidence="1">
    <location>
        <begin position="259"/>
        <end position="268"/>
    </location>
</feature>
<evidence type="ECO:0000256" key="1">
    <source>
        <dbReference type="SAM" id="MobiDB-lite"/>
    </source>
</evidence>
<keyword evidence="2" id="KW-1133">Transmembrane helix</keyword>
<keyword evidence="2" id="KW-0472">Membrane</keyword>
<accession>A0ABZ1QLI9</accession>
<dbReference type="EMBL" id="CP108036">
    <property type="protein sequence ID" value="WUN83449.1"/>
    <property type="molecule type" value="Genomic_DNA"/>
</dbReference>
<evidence type="ECO:0000313" key="4">
    <source>
        <dbReference type="Proteomes" id="UP001432312"/>
    </source>
</evidence>
<organism evidence="3 4">
    <name type="scientific">Streptomyces erythrochromogenes</name>
    <dbReference type="NCBI Taxonomy" id="285574"/>
    <lineage>
        <taxon>Bacteria</taxon>
        <taxon>Bacillati</taxon>
        <taxon>Actinomycetota</taxon>
        <taxon>Actinomycetes</taxon>
        <taxon>Kitasatosporales</taxon>
        <taxon>Streptomycetaceae</taxon>
        <taxon>Streptomyces</taxon>
    </lineage>
</organism>
<keyword evidence="2" id="KW-0812">Transmembrane</keyword>
<evidence type="ECO:0000256" key="2">
    <source>
        <dbReference type="SAM" id="Phobius"/>
    </source>
</evidence>
<gene>
    <name evidence="3" type="ORF">OHA91_36035</name>
</gene>
<proteinExistence type="predicted"/>
<feature type="region of interest" description="Disordered" evidence="1">
    <location>
        <begin position="259"/>
        <end position="280"/>
    </location>
</feature>
<keyword evidence="4" id="KW-1185">Reference proteome</keyword>
<protein>
    <submittedName>
        <fullName evidence="3">Uncharacterized protein</fullName>
    </submittedName>
</protein>
<dbReference type="GeneID" id="95501579"/>
<name>A0ABZ1QLI9_9ACTN</name>
<feature type="transmembrane region" description="Helical" evidence="2">
    <location>
        <begin position="34"/>
        <end position="60"/>
    </location>
</feature>
<reference evidence="3" key="1">
    <citation type="submission" date="2022-10" db="EMBL/GenBank/DDBJ databases">
        <title>The complete genomes of actinobacterial strains from the NBC collection.</title>
        <authorList>
            <person name="Joergensen T.S."/>
            <person name="Alvarez Arevalo M."/>
            <person name="Sterndorff E.B."/>
            <person name="Faurdal D."/>
            <person name="Vuksanovic O."/>
            <person name="Mourched A.-S."/>
            <person name="Charusanti P."/>
            <person name="Shaw S."/>
            <person name="Blin K."/>
            <person name="Weber T."/>
        </authorList>
    </citation>
    <scope>NUCLEOTIDE SEQUENCE</scope>
    <source>
        <strain evidence="3">NBC_00303</strain>
    </source>
</reference>
<feature type="transmembrane region" description="Helical" evidence="2">
    <location>
        <begin position="66"/>
        <end position="92"/>
    </location>
</feature>